<keyword evidence="2" id="KW-0808">Transferase</keyword>
<evidence type="ECO:0000259" key="1">
    <source>
        <dbReference type="Pfam" id="PF01636"/>
    </source>
</evidence>
<name>A0A5S5C457_9BACL</name>
<evidence type="ECO:0000313" key="2">
    <source>
        <dbReference type="EMBL" id="TYP72733.1"/>
    </source>
</evidence>
<gene>
    <name evidence="2" type="ORF">BCM02_108388</name>
</gene>
<dbReference type="RefSeq" id="WP_148931336.1">
    <property type="nucleotide sequence ID" value="NZ_VNHS01000008.1"/>
</dbReference>
<dbReference type="InterPro" id="IPR011009">
    <property type="entry name" value="Kinase-like_dom_sf"/>
</dbReference>
<keyword evidence="3" id="KW-1185">Reference proteome</keyword>
<feature type="domain" description="Aminoglycoside phosphotransferase" evidence="1">
    <location>
        <begin position="23"/>
        <end position="227"/>
    </location>
</feature>
<dbReference type="Pfam" id="PF01636">
    <property type="entry name" value="APH"/>
    <property type="match status" value="1"/>
</dbReference>
<organism evidence="2 3">
    <name type="scientific">Paenibacillus methanolicus</name>
    <dbReference type="NCBI Taxonomy" id="582686"/>
    <lineage>
        <taxon>Bacteria</taxon>
        <taxon>Bacillati</taxon>
        <taxon>Bacillota</taxon>
        <taxon>Bacilli</taxon>
        <taxon>Bacillales</taxon>
        <taxon>Paenibacillaceae</taxon>
        <taxon>Paenibacillus</taxon>
    </lineage>
</organism>
<dbReference type="InterPro" id="IPR002575">
    <property type="entry name" value="Aminoglycoside_PTrfase"/>
</dbReference>
<dbReference type="EMBL" id="VNHS01000008">
    <property type="protein sequence ID" value="TYP72733.1"/>
    <property type="molecule type" value="Genomic_DNA"/>
</dbReference>
<dbReference type="Proteomes" id="UP000323257">
    <property type="component" value="Unassembled WGS sequence"/>
</dbReference>
<comment type="caution">
    <text evidence="2">The sequence shown here is derived from an EMBL/GenBank/DDBJ whole genome shotgun (WGS) entry which is preliminary data.</text>
</comment>
<protein>
    <submittedName>
        <fullName evidence="2">Phosphotransferase family enzyme</fullName>
    </submittedName>
</protein>
<accession>A0A5S5C457</accession>
<dbReference type="PANTHER" id="PTHR21310">
    <property type="entry name" value="AMINOGLYCOSIDE PHOSPHOTRANSFERASE-RELATED-RELATED"/>
    <property type="match status" value="1"/>
</dbReference>
<proteinExistence type="predicted"/>
<dbReference type="AlphaFoldDB" id="A0A5S5C457"/>
<evidence type="ECO:0000313" key="3">
    <source>
        <dbReference type="Proteomes" id="UP000323257"/>
    </source>
</evidence>
<dbReference type="Gene3D" id="3.90.1200.10">
    <property type="match status" value="1"/>
</dbReference>
<dbReference type="OrthoDB" id="2363646at2"/>
<dbReference type="GO" id="GO:0016740">
    <property type="term" value="F:transferase activity"/>
    <property type="evidence" value="ECO:0007669"/>
    <property type="project" value="UniProtKB-KW"/>
</dbReference>
<dbReference type="InterPro" id="IPR051678">
    <property type="entry name" value="AGP_Transferase"/>
</dbReference>
<sequence>MNLTVVAAELFAAGVLPPGELVITEFSGGTSSSVFALQCGEHDPLVLKFNDPKTIAAEAAYLRHYPNIPLLPDLYYADPQDRYLVYSYIHGTSAYVQGSKQEMLAGLALGVIAKYHPVPWPQEGRFPSWQDYLIAEIEDTRKRSGTLFTAAEHRMIATMAEKKERASDPFCLLHGDFGVHNFIFDDGELVGVIDPIPLVGQPVYELAFAFCSSPDDLEPDVIASIVRQKDWPYTRNLNAVYEDVLIALYNRIVTCTVHHPRDLSAYMEAWKEWKLFVNSKS</sequence>
<reference evidence="2 3" key="1">
    <citation type="submission" date="2019-07" db="EMBL/GenBank/DDBJ databases">
        <title>Genomic Encyclopedia of Type Strains, Phase III (KMG-III): the genomes of soil and plant-associated and newly described type strains.</title>
        <authorList>
            <person name="Whitman W."/>
        </authorList>
    </citation>
    <scope>NUCLEOTIDE SEQUENCE [LARGE SCALE GENOMIC DNA]</scope>
    <source>
        <strain evidence="2 3">BL24</strain>
    </source>
</reference>
<dbReference type="SUPFAM" id="SSF56112">
    <property type="entry name" value="Protein kinase-like (PK-like)"/>
    <property type="match status" value="1"/>
</dbReference>